<dbReference type="GO" id="GO:0042981">
    <property type="term" value="P:regulation of apoptotic process"/>
    <property type="evidence" value="ECO:0007669"/>
    <property type="project" value="InterPro"/>
</dbReference>
<dbReference type="EMBL" id="GECZ01028803">
    <property type="protein sequence ID" value="JAS40966.1"/>
    <property type="molecule type" value="Transcribed_RNA"/>
</dbReference>
<protein>
    <recommendedName>
        <fullName evidence="2">Tumor necrosis factor alpha-induced protein 8-like protein</fullName>
    </recommendedName>
</protein>
<dbReference type="InterPro" id="IPR038355">
    <property type="entry name" value="TNFAIP8_sf"/>
</dbReference>
<dbReference type="GO" id="GO:0005737">
    <property type="term" value="C:cytoplasm"/>
    <property type="evidence" value="ECO:0007669"/>
    <property type="project" value="TreeGrafter"/>
</dbReference>
<gene>
    <name evidence="1" type="ORF">g.15246</name>
</gene>
<dbReference type="AlphaFoldDB" id="A0A1B6ESN0"/>
<sequence length="192" mass="22339">MSSVMSEGFKARDIGLRAQKKILGRMAANKNTRKIFIDDNTASLLDNLFKMIRLYTDNKKEAEKLVKHIIKTVIKIGVLYRNDELNAADMACAERFKNKFHAAAMAVLSFHEVDFTYDRQYLLSALQEAHANLRQLVQNHLKEKSLQRIDSVFLFFTNPNFLDAVFQRNSEYKEILDKMVEDINYAMDEKHL</sequence>
<dbReference type="Pfam" id="PF05527">
    <property type="entry name" value="TNFAIP8"/>
    <property type="match status" value="1"/>
</dbReference>
<dbReference type="PANTHER" id="PTHR12757">
    <property type="entry name" value="TUMOR NECROSIS FACTOR INDUCED PROTEIN"/>
    <property type="match status" value="1"/>
</dbReference>
<evidence type="ECO:0000313" key="1">
    <source>
        <dbReference type="EMBL" id="JAS40966.1"/>
    </source>
</evidence>
<organism evidence="1">
    <name type="scientific">Cuerna arida</name>
    <dbReference type="NCBI Taxonomy" id="1464854"/>
    <lineage>
        <taxon>Eukaryota</taxon>
        <taxon>Metazoa</taxon>
        <taxon>Ecdysozoa</taxon>
        <taxon>Arthropoda</taxon>
        <taxon>Hexapoda</taxon>
        <taxon>Insecta</taxon>
        <taxon>Pterygota</taxon>
        <taxon>Neoptera</taxon>
        <taxon>Paraneoptera</taxon>
        <taxon>Hemiptera</taxon>
        <taxon>Auchenorrhyncha</taxon>
        <taxon>Membracoidea</taxon>
        <taxon>Cicadellidae</taxon>
        <taxon>Cicadellinae</taxon>
        <taxon>Proconiini</taxon>
        <taxon>Cuerna</taxon>
    </lineage>
</organism>
<dbReference type="PANTHER" id="PTHR12757:SF1">
    <property type="entry name" value="PROTEIN SALIVARY GLANDS MARRED"/>
    <property type="match status" value="1"/>
</dbReference>
<reference evidence="1" key="1">
    <citation type="submission" date="2015-11" db="EMBL/GenBank/DDBJ databases">
        <title>De novo transcriptome assembly of four potential Pierce s Disease insect vectors from Arizona vineyards.</title>
        <authorList>
            <person name="Tassone E.E."/>
        </authorList>
    </citation>
    <scope>NUCLEOTIDE SEQUENCE</scope>
</reference>
<dbReference type="FunFam" id="1.20.1440.160:FF:000001">
    <property type="entry name" value="Tumor necrosis factor alpha-induced protein 8-like 1"/>
    <property type="match status" value="1"/>
</dbReference>
<accession>A0A1B6ESN0</accession>
<proteinExistence type="predicted"/>
<dbReference type="Gene3D" id="1.20.1440.160">
    <property type="entry name" value="Tumor necrosis factor alpha-induced protein 8-like"/>
    <property type="match status" value="1"/>
</dbReference>
<dbReference type="InterPro" id="IPR008477">
    <property type="entry name" value="TNFAIP8-like"/>
</dbReference>
<evidence type="ECO:0008006" key="2">
    <source>
        <dbReference type="Google" id="ProtNLM"/>
    </source>
</evidence>
<name>A0A1B6ESN0_9HEMI</name>